<keyword evidence="1" id="KW-0805">Transcription regulation</keyword>
<evidence type="ECO:0000313" key="6">
    <source>
        <dbReference type="Proteomes" id="UP000019426"/>
    </source>
</evidence>
<dbReference type="SUPFAM" id="SSF46785">
    <property type="entry name" value="Winged helix' DNA-binding domain"/>
    <property type="match status" value="1"/>
</dbReference>
<keyword evidence="3" id="KW-0804">Transcription</keyword>
<reference evidence="5 6" key="1">
    <citation type="submission" date="2013-11" db="EMBL/GenBank/DDBJ databases">
        <title>Complete genome sequence of Clostridum sp. M2/40.</title>
        <authorList>
            <person name="Wibberg D."/>
            <person name="Puehler A."/>
            <person name="Schlueter A."/>
        </authorList>
    </citation>
    <scope>NUCLEOTIDE SEQUENCE [LARGE SCALE GENOMIC DNA]</scope>
    <source>
        <strain evidence="6">M2/40</strain>
    </source>
</reference>
<name>W6S123_9CLOT</name>
<dbReference type="EMBL" id="HG917869">
    <property type="protein sequence ID" value="CDM70418.1"/>
    <property type="molecule type" value="Genomic_DNA"/>
</dbReference>
<dbReference type="InterPro" id="IPR036390">
    <property type="entry name" value="WH_DNA-bd_sf"/>
</dbReference>
<dbReference type="RefSeq" id="WP_044040593.1">
    <property type="nucleotide sequence ID" value="NZ_HG917869.1"/>
</dbReference>
<organism evidence="5 6">
    <name type="scientific">Clostridium bornimense</name>
    <dbReference type="NCBI Taxonomy" id="1216932"/>
    <lineage>
        <taxon>Bacteria</taxon>
        <taxon>Bacillati</taxon>
        <taxon>Bacillota</taxon>
        <taxon>Clostridia</taxon>
        <taxon>Eubacteriales</taxon>
        <taxon>Clostridiaceae</taxon>
        <taxon>Clostridium</taxon>
    </lineage>
</organism>
<keyword evidence="2" id="KW-0238">DNA-binding</keyword>
<keyword evidence="6" id="KW-1185">Reference proteome</keyword>
<dbReference type="Pfam" id="PF00392">
    <property type="entry name" value="GntR"/>
    <property type="match status" value="1"/>
</dbReference>
<dbReference type="PANTHER" id="PTHR38445">
    <property type="entry name" value="HTH-TYPE TRANSCRIPTIONAL REPRESSOR YTRA"/>
    <property type="match status" value="1"/>
</dbReference>
<dbReference type="AlphaFoldDB" id="W6S123"/>
<dbReference type="GO" id="GO:0003677">
    <property type="term" value="F:DNA binding"/>
    <property type="evidence" value="ECO:0007669"/>
    <property type="project" value="UniProtKB-KW"/>
</dbReference>
<dbReference type="SMART" id="SM00345">
    <property type="entry name" value="HTH_GNTR"/>
    <property type="match status" value="1"/>
</dbReference>
<dbReference type="Gene3D" id="1.10.10.10">
    <property type="entry name" value="Winged helix-like DNA-binding domain superfamily/Winged helix DNA-binding domain"/>
    <property type="match status" value="1"/>
</dbReference>
<dbReference type="Proteomes" id="UP000019426">
    <property type="component" value="Chromosome M2/40_rep2"/>
</dbReference>
<protein>
    <recommendedName>
        <fullName evidence="4">HTH gntR-type domain-containing protein</fullName>
    </recommendedName>
</protein>
<dbReference type="InterPro" id="IPR036388">
    <property type="entry name" value="WH-like_DNA-bd_sf"/>
</dbReference>
<evidence type="ECO:0000313" key="5">
    <source>
        <dbReference type="EMBL" id="CDM70418.1"/>
    </source>
</evidence>
<dbReference type="CDD" id="cd07377">
    <property type="entry name" value="WHTH_GntR"/>
    <property type="match status" value="1"/>
</dbReference>
<dbReference type="OrthoDB" id="163333at2"/>
<dbReference type="PANTHER" id="PTHR38445:SF6">
    <property type="entry name" value="GNTR-FAMILY TRANSCRIPTIONAL REGULATOR"/>
    <property type="match status" value="1"/>
</dbReference>
<feature type="domain" description="HTH gntR-type" evidence="4">
    <location>
        <begin position="9"/>
        <end position="77"/>
    </location>
</feature>
<sequence length="121" mass="13895">MELKLDSNEPIYIQIKHLLEMRILCGELKGGEKVPSVRELASDAKVNPNTIVKAYNELEKDELITTKRGIGKFVTEDIEKVNGLKVKVSKDKFYEFIKTVKKFGFSKEEILGIINEMYEEV</sequence>
<gene>
    <name evidence="5" type="ORF">CM240_3301</name>
</gene>
<dbReference type="STRING" id="1216932.CM240_3301"/>
<evidence type="ECO:0000259" key="4">
    <source>
        <dbReference type="PROSITE" id="PS50949"/>
    </source>
</evidence>
<evidence type="ECO:0000256" key="1">
    <source>
        <dbReference type="ARBA" id="ARBA00023015"/>
    </source>
</evidence>
<accession>W6S123</accession>
<dbReference type="KEGG" id="clt:CM240_3301"/>
<dbReference type="GO" id="GO:0003700">
    <property type="term" value="F:DNA-binding transcription factor activity"/>
    <property type="evidence" value="ECO:0007669"/>
    <property type="project" value="InterPro"/>
</dbReference>
<evidence type="ECO:0000256" key="3">
    <source>
        <dbReference type="ARBA" id="ARBA00023163"/>
    </source>
</evidence>
<dbReference type="PATRIC" id="fig|1216932.3.peg.3275"/>
<dbReference type="HOGENOM" id="CLU_017584_10_0_9"/>
<dbReference type="InterPro" id="IPR000524">
    <property type="entry name" value="Tscrpt_reg_HTH_GntR"/>
</dbReference>
<evidence type="ECO:0000256" key="2">
    <source>
        <dbReference type="ARBA" id="ARBA00023125"/>
    </source>
</evidence>
<proteinExistence type="predicted"/>
<dbReference type="PROSITE" id="PS50949">
    <property type="entry name" value="HTH_GNTR"/>
    <property type="match status" value="1"/>
</dbReference>
<dbReference type="eggNOG" id="COG1725">
    <property type="taxonomic scope" value="Bacteria"/>
</dbReference>